<evidence type="ECO:0000256" key="1">
    <source>
        <dbReference type="ARBA" id="ARBA00023002"/>
    </source>
</evidence>
<dbReference type="InterPro" id="IPR016187">
    <property type="entry name" value="CTDL_fold"/>
</dbReference>
<dbReference type="InterPro" id="IPR042095">
    <property type="entry name" value="SUMF_sf"/>
</dbReference>
<accession>A0A0J6BR02</accession>
<feature type="domain" description="Sulfatase-modifying factor enzyme-like" evidence="4">
    <location>
        <begin position="347"/>
        <end position="437"/>
    </location>
</feature>
<dbReference type="SUPFAM" id="SSF109854">
    <property type="entry name" value="DinB/YfiT-like putative metalloenzymes"/>
    <property type="match status" value="1"/>
</dbReference>
<reference evidence="6 9" key="2">
    <citation type="submission" date="2016-07" db="EMBL/GenBank/DDBJ databases">
        <title>Complete genome sequences of Bordetella pseudohinzii.</title>
        <authorList>
            <person name="Spilker T."/>
            <person name="Darrah R."/>
            <person name="LiPuma J.J."/>
        </authorList>
    </citation>
    <scope>NUCLEOTIDE SEQUENCE [LARGE SCALE GENOMIC DNA]</scope>
    <source>
        <strain evidence="6 9">HI4681</strain>
    </source>
</reference>
<evidence type="ECO:0000313" key="8">
    <source>
        <dbReference type="Proteomes" id="UP000053096"/>
    </source>
</evidence>
<reference evidence="7 8" key="1">
    <citation type="submission" date="2015-09" db="EMBL/GenBank/DDBJ databases">
        <authorList>
            <person name="Jackson K.R."/>
            <person name="Lunt B.L."/>
            <person name="Fisher J.N.B."/>
            <person name="Gardner A.V."/>
            <person name="Bailey M.E."/>
            <person name="Deus L.M."/>
            <person name="Earl A.S."/>
            <person name="Gibby P.D."/>
            <person name="Hartmann K.A."/>
            <person name="Liu J.E."/>
            <person name="Manci A.M."/>
            <person name="Nielsen D.A."/>
            <person name="Solomon M.B."/>
            <person name="Breakwell D.P."/>
            <person name="Burnett S.H."/>
            <person name="Grose J.H."/>
        </authorList>
    </citation>
    <scope>NUCLEOTIDE SEQUENCE [LARGE SCALE GENOMIC DNA]</scope>
    <source>
        <strain evidence="7 8">2789STDY5608636</strain>
    </source>
</reference>
<evidence type="ECO:0000313" key="7">
    <source>
        <dbReference type="EMBL" id="CUI42355.1"/>
    </source>
</evidence>
<dbReference type="EMBL" id="CP016440">
    <property type="protein sequence ID" value="ANY15785.1"/>
    <property type="molecule type" value="Genomic_DNA"/>
</dbReference>
<dbReference type="InterPro" id="IPR034660">
    <property type="entry name" value="DinB/YfiT-like"/>
</dbReference>
<dbReference type="PANTHER" id="PTHR23150:SF36">
    <property type="entry name" value="HERCYNINE OXYGENASE"/>
    <property type="match status" value="1"/>
</dbReference>
<dbReference type="InterPro" id="IPR005532">
    <property type="entry name" value="SUMF_dom"/>
</dbReference>
<dbReference type="InterPro" id="IPR024775">
    <property type="entry name" value="DinB-like"/>
</dbReference>
<dbReference type="EMBL" id="CYTV01000001">
    <property type="protein sequence ID" value="CUI42355.1"/>
    <property type="molecule type" value="Genomic_DNA"/>
</dbReference>
<dbReference type="OrthoDB" id="9768004at2"/>
<dbReference type="InterPro" id="IPR051043">
    <property type="entry name" value="Sulfatase_Mod_Factor_Kinase"/>
</dbReference>
<dbReference type="Pfam" id="PF12867">
    <property type="entry name" value="DinB_2"/>
    <property type="match status" value="1"/>
</dbReference>
<keyword evidence="2" id="KW-0408">Iron</keyword>
<protein>
    <submittedName>
        <fullName evidence="7">Iron(II)-dependent oxidoreductase EgtB</fullName>
        <ecNumber evidence="7">1.8.-.-</ecNumber>
    </submittedName>
</protein>
<evidence type="ECO:0000256" key="3">
    <source>
        <dbReference type="ARBA" id="ARBA00037882"/>
    </source>
</evidence>
<dbReference type="GO" id="GO:0052699">
    <property type="term" value="P:ergothioneine biosynthetic process"/>
    <property type="evidence" value="ECO:0007669"/>
    <property type="project" value="InterPro"/>
</dbReference>
<accession>A0A0M7CS33</accession>
<name>A0A0J6BR02_9BORD</name>
<dbReference type="AlphaFoldDB" id="A0A0J6BR02"/>
<dbReference type="RefSeq" id="WP_043207662.1">
    <property type="nucleotide sequence ID" value="NZ_CAJGUP010000204.1"/>
</dbReference>
<dbReference type="SUPFAM" id="SSF56436">
    <property type="entry name" value="C-type lectin-like"/>
    <property type="match status" value="1"/>
</dbReference>
<feature type="domain" description="Sulfatase-modifying factor enzyme-like" evidence="4">
    <location>
        <begin position="199"/>
        <end position="332"/>
    </location>
</feature>
<dbReference type="InterPro" id="IPR017806">
    <property type="entry name" value="EgtB"/>
</dbReference>
<evidence type="ECO:0000259" key="5">
    <source>
        <dbReference type="Pfam" id="PF12867"/>
    </source>
</evidence>
<gene>
    <name evidence="7" type="primary">egtB</name>
    <name evidence="6" type="ORF">BBN53_07635</name>
    <name evidence="7" type="ORF">ERS370011_00535</name>
</gene>
<feature type="domain" description="DinB-like" evidence="5">
    <location>
        <begin position="32"/>
        <end position="164"/>
    </location>
</feature>
<sequence length="439" mass="49083">MTPARYFAADAPACALTHPQSNAQPADLAARLLQLRAVTASLAAPLSAEDCQAQSMPDCSPVKWHLAHTTWFFETFVLGRHDPGYRPRHPEYRVLFNSYYQAVGERHPRPQRGLLTRPSLKEVMDYRHDIEQAVAALVARRGDDEALRGIVELGMNHEEQHQELILTDLKHLLSCNPTLPAYQPAAPVALPPGTPAGWTHYAGGQTRIGHSGPGFAFDNEAPAHDVLLPPFHLANRLVTQHEYLAFIQDGGYRRPELWLSQGWDMVCAYGWRAPLYWQGQKDDWQVFTLAGPQPLDLQAPVCHVSYFEADAYARWARVRLPREAEWELAARRHAGARANLLESGRLAPCPAPRPGVAGGPVQFIGDAWEWTASAYDAYPGFKPAPGAIGEYNGKFMCNQYVLRGGSCVTPQRHIRPSYRNFFPPEARWQFSGIRLARDS</sequence>
<dbReference type="Proteomes" id="UP000092950">
    <property type="component" value="Chromosome"/>
</dbReference>
<evidence type="ECO:0000256" key="2">
    <source>
        <dbReference type="ARBA" id="ARBA00023004"/>
    </source>
</evidence>
<dbReference type="KEGG" id="bpdz:BBN53_07635"/>
<organism evidence="7 8">
    <name type="scientific">Bordetella pseudohinzii</name>
    <dbReference type="NCBI Taxonomy" id="1331258"/>
    <lineage>
        <taxon>Bacteria</taxon>
        <taxon>Pseudomonadati</taxon>
        <taxon>Pseudomonadota</taxon>
        <taxon>Betaproteobacteria</taxon>
        <taxon>Burkholderiales</taxon>
        <taxon>Alcaligenaceae</taxon>
        <taxon>Bordetella</taxon>
    </lineage>
</organism>
<dbReference type="GO" id="GO:0016491">
    <property type="term" value="F:oxidoreductase activity"/>
    <property type="evidence" value="ECO:0007669"/>
    <property type="project" value="UniProtKB-KW"/>
</dbReference>
<proteinExistence type="predicted"/>
<evidence type="ECO:0000313" key="6">
    <source>
        <dbReference type="EMBL" id="ANY15785.1"/>
    </source>
</evidence>
<dbReference type="NCBIfam" id="TIGR03440">
    <property type="entry name" value="egtB_TIGR03440"/>
    <property type="match status" value="1"/>
</dbReference>
<dbReference type="PANTHER" id="PTHR23150">
    <property type="entry name" value="SULFATASE MODIFYING FACTOR 1, 2"/>
    <property type="match status" value="1"/>
</dbReference>
<keyword evidence="9" id="KW-1185">Reference proteome</keyword>
<evidence type="ECO:0000259" key="4">
    <source>
        <dbReference type="Pfam" id="PF03781"/>
    </source>
</evidence>
<dbReference type="EC" id="1.8.-.-" evidence="7"/>
<comment type="pathway">
    <text evidence="3">Amino-acid biosynthesis; ergothioneine biosynthesis.</text>
</comment>
<evidence type="ECO:0000313" key="9">
    <source>
        <dbReference type="Proteomes" id="UP000092950"/>
    </source>
</evidence>
<keyword evidence="1 7" id="KW-0560">Oxidoreductase</keyword>
<dbReference type="Proteomes" id="UP000053096">
    <property type="component" value="Unassembled WGS sequence"/>
</dbReference>
<dbReference type="Pfam" id="PF03781">
    <property type="entry name" value="FGE-sulfatase"/>
    <property type="match status" value="2"/>
</dbReference>
<dbReference type="Gene3D" id="3.90.1580.10">
    <property type="entry name" value="paralog of FGE (formylglycine-generating enzyme)"/>
    <property type="match status" value="1"/>
</dbReference>